<dbReference type="Gene3D" id="3.30.559.10">
    <property type="entry name" value="Chloramphenicol acetyltransferase-like domain"/>
    <property type="match status" value="1"/>
</dbReference>
<dbReference type="InterPro" id="IPR023213">
    <property type="entry name" value="CAT-like_dom_sf"/>
</dbReference>
<evidence type="ECO:0000259" key="2">
    <source>
        <dbReference type="Pfam" id="PF00668"/>
    </source>
</evidence>
<feature type="region of interest" description="Disordered" evidence="1">
    <location>
        <begin position="380"/>
        <end position="399"/>
    </location>
</feature>
<dbReference type="SUPFAM" id="SSF52777">
    <property type="entry name" value="CoA-dependent acyltransferases"/>
    <property type="match status" value="2"/>
</dbReference>
<evidence type="ECO:0000256" key="1">
    <source>
        <dbReference type="SAM" id="MobiDB-lite"/>
    </source>
</evidence>
<organism evidence="3 4">
    <name type="scientific">Micromonospora humida</name>
    <dbReference type="NCBI Taxonomy" id="2809018"/>
    <lineage>
        <taxon>Bacteria</taxon>
        <taxon>Bacillati</taxon>
        <taxon>Actinomycetota</taxon>
        <taxon>Actinomycetes</taxon>
        <taxon>Micromonosporales</taxon>
        <taxon>Micromonosporaceae</taxon>
        <taxon>Micromonospora</taxon>
    </lineage>
</organism>
<name>A0ABS2IS99_9ACTN</name>
<dbReference type="PANTHER" id="PTHR45527">
    <property type="entry name" value="NONRIBOSOMAL PEPTIDE SYNTHETASE"/>
    <property type="match status" value="1"/>
</dbReference>
<accession>A0ABS2IS99</accession>
<protein>
    <recommendedName>
        <fullName evidence="2">Condensation domain-containing protein</fullName>
    </recommendedName>
</protein>
<evidence type="ECO:0000313" key="3">
    <source>
        <dbReference type="EMBL" id="MBM7077226.1"/>
    </source>
</evidence>
<evidence type="ECO:0000313" key="4">
    <source>
        <dbReference type="Proteomes" id="UP001518872"/>
    </source>
</evidence>
<dbReference type="PANTHER" id="PTHR45527:SF1">
    <property type="entry name" value="FATTY ACID SYNTHASE"/>
    <property type="match status" value="1"/>
</dbReference>
<keyword evidence="4" id="KW-1185">Reference proteome</keyword>
<dbReference type="InterPro" id="IPR001242">
    <property type="entry name" value="Condensation_dom"/>
</dbReference>
<gene>
    <name evidence="3" type="ORF">JQX11_12830</name>
</gene>
<dbReference type="RefSeq" id="WP_204925202.1">
    <property type="nucleotide sequence ID" value="NZ_JAFEUC010000005.1"/>
</dbReference>
<reference evidence="3 4" key="1">
    <citation type="submission" date="2021-02" db="EMBL/GenBank/DDBJ databases">
        <authorList>
            <person name="Ra J.-S."/>
        </authorList>
    </citation>
    <scope>NUCLEOTIDE SEQUENCE [LARGE SCALE GENOMIC DNA]</scope>
    <source>
        <strain evidence="3 4">MMS20-R1-14</strain>
    </source>
</reference>
<proteinExistence type="predicted"/>
<dbReference type="EMBL" id="JAFEUC010000005">
    <property type="protein sequence ID" value="MBM7077226.1"/>
    <property type="molecule type" value="Genomic_DNA"/>
</dbReference>
<feature type="domain" description="Condensation" evidence="2">
    <location>
        <begin position="70"/>
        <end position="316"/>
    </location>
</feature>
<dbReference type="Gene3D" id="3.30.559.30">
    <property type="entry name" value="Nonribosomal peptide synthetase, condensation domain"/>
    <property type="match status" value="1"/>
</dbReference>
<feature type="region of interest" description="Disordered" evidence="1">
    <location>
        <begin position="189"/>
        <end position="214"/>
    </location>
</feature>
<sequence length="599" mass="65060">MGIRPIDLVPPPDDAPPAVTLTRADELTVRFTGDREGTGPITLGQANMLGWIAKEKPYGRFAAGPLELPPGASMADVTAAVAALLTRHEALRTLFPGDGRTQRVLRCGELTVEVFTADADAEPQVLVNELIRILRADEFDLTVQLPIRVAVTAVDGVPTAAAVVYSHVVVDLPSMVMLGRQFTELAADPTRRQVGRQGDQPLDQAAAERSERGRRRAEEALRYWERTLTTIPQNLYAVPPAPQGPGGSSSSWLWSRAAALALPHIAARTGASTSMAVLAAVCAVLRQRTGHRLIVMPTLCSNRYERRLHDYVGPLATDSLVSVEVGCAGFDELVGRAGTAVLRANRYPAGRPEDMTRLTDRISDERGIHIARLCTFNDSSAAMGPEKRPPGPADPTEADAAEAHRAMHETTVVSRPWGEIRTLLAFRLLDKQGQLILGLLTADRHRITDVDSELLLRGVERLLVEAAAGDVPLDRLDEVTGVTPLSRDADWRLVDSSWIQLSQTQRLLDDALPTAGVRVFAVPDDQGRTELVAYLADGTPVTPRQAHLACLERLPGRDTAMAPRRYVICARAPEDPTDLSAWQRMEVLHVGDGRQGTPQ</sequence>
<dbReference type="Pfam" id="PF00668">
    <property type="entry name" value="Condensation"/>
    <property type="match status" value="1"/>
</dbReference>
<comment type="caution">
    <text evidence="3">The sequence shown here is derived from an EMBL/GenBank/DDBJ whole genome shotgun (WGS) entry which is preliminary data.</text>
</comment>
<dbReference type="Proteomes" id="UP001518872">
    <property type="component" value="Unassembled WGS sequence"/>
</dbReference>